<evidence type="ECO:0000256" key="5">
    <source>
        <dbReference type="ARBA" id="ARBA00022525"/>
    </source>
</evidence>
<evidence type="ECO:0000256" key="7">
    <source>
        <dbReference type="ARBA" id="ARBA00022617"/>
    </source>
</evidence>
<comment type="subcellular location">
    <subcellularLocation>
        <location evidence="15">Secreted</location>
    </subcellularLocation>
</comment>
<dbReference type="InterPro" id="IPR000823">
    <property type="entry name" value="Peroxidase_pln"/>
</dbReference>
<keyword evidence="6 15" id="KW-0575">Peroxidase</keyword>
<keyword evidence="5 15" id="KW-0964">Secreted</keyword>
<dbReference type="PRINTS" id="PR00458">
    <property type="entry name" value="PEROXIDASE"/>
</dbReference>
<dbReference type="InterPro" id="IPR002016">
    <property type="entry name" value="Haem_peroxidase"/>
</dbReference>
<reference evidence="17 18" key="1">
    <citation type="journal article" date="2023" name="bioRxiv">
        <title>Genome report: Whole genome sequence and annotation of Penstemon davidsonii.</title>
        <authorList>
            <person name="Ostevik K.L."/>
            <person name="Alabady M."/>
            <person name="Zhang M."/>
            <person name="Rausher M.D."/>
        </authorList>
    </citation>
    <scope>NUCLEOTIDE SEQUENCE [LARGE SCALE GENOMIC DNA]</scope>
    <source>
        <strain evidence="17">DNT005</strain>
        <tissue evidence="17">Whole leaf</tissue>
    </source>
</reference>
<evidence type="ECO:0000256" key="8">
    <source>
        <dbReference type="ARBA" id="ARBA00022723"/>
    </source>
</evidence>
<name>A0ABR0D0A6_9LAMI</name>
<keyword evidence="18" id="KW-1185">Reference proteome</keyword>
<comment type="cofactor">
    <cofactor evidence="15">
        <name>Ca(2+)</name>
        <dbReference type="ChEBI" id="CHEBI:29108"/>
    </cofactor>
    <text evidence="15">Binds 2 calcium ions per subunit.</text>
</comment>
<keyword evidence="12" id="KW-1015">Disulfide bond</keyword>
<evidence type="ECO:0000259" key="16">
    <source>
        <dbReference type="PROSITE" id="PS50873"/>
    </source>
</evidence>
<evidence type="ECO:0000256" key="2">
    <source>
        <dbReference type="ARBA" id="ARBA00002322"/>
    </source>
</evidence>
<keyword evidence="15" id="KW-0732">Signal</keyword>
<evidence type="ECO:0000256" key="1">
    <source>
        <dbReference type="ARBA" id="ARBA00000189"/>
    </source>
</evidence>
<keyword evidence="10 15" id="KW-0560">Oxidoreductase</keyword>
<dbReference type="EMBL" id="JAYDYQ010002534">
    <property type="protein sequence ID" value="KAK4482712.1"/>
    <property type="molecule type" value="Genomic_DNA"/>
</dbReference>
<dbReference type="EC" id="1.11.1.7" evidence="4 15"/>
<evidence type="ECO:0000256" key="11">
    <source>
        <dbReference type="ARBA" id="ARBA00023004"/>
    </source>
</evidence>
<dbReference type="InterPro" id="IPR019793">
    <property type="entry name" value="Peroxidases_heam-ligand_BS"/>
</dbReference>
<evidence type="ECO:0000313" key="18">
    <source>
        <dbReference type="Proteomes" id="UP001291926"/>
    </source>
</evidence>
<dbReference type="Gene3D" id="1.10.520.10">
    <property type="match status" value="1"/>
</dbReference>
<dbReference type="Proteomes" id="UP001291926">
    <property type="component" value="Unassembled WGS sequence"/>
</dbReference>
<dbReference type="PROSITE" id="PS00436">
    <property type="entry name" value="PEROXIDASE_2"/>
    <property type="match status" value="1"/>
</dbReference>
<evidence type="ECO:0000256" key="13">
    <source>
        <dbReference type="ARBA" id="ARBA00023180"/>
    </source>
</evidence>
<keyword evidence="8 15" id="KW-0479">Metal-binding</keyword>
<feature type="domain" description="Plant heme peroxidase family profile" evidence="16">
    <location>
        <begin position="29"/>
        <end position="332"/>
    </location>
</feature>
<proteinExistence type="inferred from homology"/>
<dbReference type="PRINTS" id="PR00461">
    <property type="entry name" value="PLPEROXIDASE"/>
</dbReference>
<dbReference type="Pfam" id="PF00141">
    <property type="entry name" value="peroxidase"/>
    <property type="match status" value="1"/>
</dbReference>
<evidence type="ECO:0000256" key="9">
    <source>
        <dbReference type="ARBA" id="ARBA00022837"/>
    </source>
</evidence>
<comment type="similarity">
    <text evidence="3">Belongs to the peroxidase family. Ascorbate peroxidase subfamily.</text>
</comment>
<keyword evidence="7 15" id="KW-0349">Heme</keyword>
<comment type="function">
    <text evidence="2">Removal of H(2)O(2), oxidation of toxic reductants, biosynthesis and degradation of lignin, suberization, auxin catabolism, response to environmental stresses such as wounding, pathogen attack and oxidative stress. These functions might be dependent on each isozyme/isoform in each plant tissue.</text>
</comment>
<feature type="chain" id="PRO_5044974524" description="Peroxidase" evidence="15">
    <location>
        <begin position="26"/>
        <end position="338"/>
    </location>
</feature>
<accession>A0ABR0D0A6</accession>
<dbReference type="Gene3D" id="1.10.420.10">
    <property type="entry name" value="Peroxidase, domain 2"/>
    <property type="match status" value="1"/>
</dbReference>
<comment type="similarity">
    <text evidence="15">Belongs to the peroxidase family. Classical plant (class III) peroxidase subfamily.</text>
</comment>
<dbReference type="PROSITE" id="PS00435">
    <property type="entry name" value="PEROXIDASE_1"/>
    <property type="match status" value="1"/>
</dbReference>
<feature type="signal peptide" evidence="15">
    <location>
        <begin position="1"/>
        <end position="25"/>
    </location>
</feature>
<gene>
    <name evidence="17" type="ORF">RD792_009879</name>
</gene>
<evidence type="ECO:0000256" key="12">
    <source>
        <dbReference type="ARBA" id="ARBA00023157"/>
    </source>
</evidence>
<evidence type="ECO:0000256" key="4">
    <source>
        <dbReference type="ARBA" id="ARBA00012313"/>
    </source>
</evidence>
<dbReference type="PANTHER" id="PTHR31517:SF59">
    <property type="entry name" value="PEROXIDASE"/>
    <property type="match status" value="1"/>
</dbReference>
<keyword evidence="11 15" id="KW-0408">Iron</keyword>
<keyword evidence="9 15" id="KW-0106">Calcium</keyword>
<keyword evidence="13" id="KW-0325">Glycoprotein</keyword>
<evidence type="ECO:0000256" key="14">
    <source>
        <dbReference type="ARBA" id="ARBA00023324"/>
    </source>
</evidence>
<dbReference type="SUPFAM" id="SSF48113">
    <property type="entry name" value="Heme-dependent peroxidases"/>
    <property type="match status" value="1"/>
</dbReference>
<sequence>MSSASTAILTLVLVFGAFLTAQCHGDSAPLVVGFYRGKCRSIDVEAVVSGVIKEWYKKDPTITAALLRMQFHDCFVNGCDASILLDGSNSEKTAVPNLSVRGYEIINTAKAVVEAICPGVVSCADIIVMATRDAVAMSGGGGGGGKYIVETGRRDGSVSLAKNVDLPSPSISVSNSIKAFANKGLNPTDMVYLLGGHTVGITHCSLIRDRIYNFQNTGKSDPNMDSALLTTLTARCPQNSSTSIDNSVNLDQNPLSSMTVDNSYYRQIVKRRGVLQIDQDLALDPLSNNTVAAIANGFDFSTRFGQAMIKLGGVQVLTGKQGEIRRSCRATNKQTRED</sequence>
<dbReference type="InterPro" id="IPR019794">
    <property type="entry name" value="Peroxidases_AS"/>
</dbReference>
<evidence type="ECO:0000256" key="15">
    <source>
        <dbReference type="RuleBase" id="RU362060"/>
    </source>
</evidence>
<evidence type="ECO:0000313" key="17">
    <source>
        <dbReference type="EMBL" id="KAK4482712.1"/>
    </source>
</evidence>
<dbReference type="InterPro" id="IPR010255">
    <property type="entry name" value="Haem_peroxidase_sf"/>
</dbReference>
<keyword evidence="14 15" id="KW-0376">Hydrogen peroxide</keyword>
<dbReference type="CDD" id="cd00693">
    <property type="entry name" value="secretory_peroxidase"/>
    <property type="match status" value="1"/>
</dbReference>
<evidence type="ECO:0000256" key="6">
    <source>
        <dbReference type="ARBA" id="ARBA00022559"/>
    </source>
</evidence>
<comment type="caution">
    <text evidence="17">The sequence shown here is derived from an EMBL/GenBank/DDBJ whole genome shotgun (WGS) entry which is preliminary data.</text>
</comment>
<dbReference type="PROSITE" id="PS50873">
    <property type="entry name" value="PEROXIDASE_4"/>
    <property type="match status" value="1"/>
</dbReference>
<dbReference type="InterPro" id="IPR033905">
    <property type="entry name" value="Secretory_peroxidase"/>
</dbReference>
<comment type="cofactor">
    <cofactor evidence="15">
        <name>heme b</name>
        <dbReference type="ChEBI" id="CHEBI:60344"/>
    </cofactor>
    <text evidence="15">Binds 1 heme b (iron(II)-protoporphyrin IX) group per subunit.</text>
</comment>
<protein>
    <recommendedName>
        <fullName evidence="4 15">Peroxidase</fullName>
        <ecNumber evidence="4 15">1.11.1.7</ecNumber>
    </recommendedName>
</protein>
<evidence type="ECO:0000256" key="3">
    <source>
        <dbReference type="ARBA" id="ARBA00006873"/>
    </source>
</evidence>
<comment type="catalytic activity">
    <reaction evidence="1 15">
        <text>2 a phenolic donor + H2O2 = 2 a phenolic radical donor + 2 H2O</text>
        <dbReference type="Rhea" id="RHEA:56136"/>
        <dbReference type="ChEBI" id="CHEBI:15377"/>
        <dbReference type="ChEBI" id="CHEBI:16240"/>
        <dbReference type="ChEBI" id="CHEBI:139520"/>
        <dbReference type="ChEBI" id="CHEBI:139521"/>
        <dbReference type="EC" id="1.11.1.7"/>
    </reaction>
</comment>
<dbReference type="PANTHER" id="PTHR31517">
    <property type="match status" value="1"/>
</dbReference>
<organism evidence="17 18">
    <name type="scientific">Penstemon davidsonii</name>
    <dbReference type="NCBI Taxonomy" id="160366"/>
    <lineage>
        <taxon>Eukaryota</taxon>
        <taxon>Viridiplantae</taxon>
        <taxon>Streptophyta</taxon>
        <taxon>Embryophyta</taxon>
        <taxon>Tracheophyta</taxon>
        <taxon>Spermatophyta</taxon>
        <taxon>Magnoliopsida</taxon>
        <taxon>eudicotyledons</taxon>
        <taxon>Gunneridae</taxon>
        <taxon>Pentapetalae</taxon>
        <taxon>asterids</taxon>
        <taxon>lamiids</taxon>
        <taxon>Lamiales</taxon>
        <taxon>Plantaginaceae</taxon>
        <taxon>Cheloneae</taxon>
        <taxon>Penstemon</taxon>
    </lineage>
</organism>
<evidence type="ECO:0000256" key="10">
    <source>
        <dbReference type="ARBA" id="ARBA00023002"/>
    </source>
</evidence>